<reference evidence="2" key="1">
    <citation type="submission" date="2013-09" db="EMBL/GenBank/DDBJ databases">
        <title>Corchorus olitorius genome sequencing.</title>
        <authorList>
            <person name="Alam M."/>
            <person name="Haque M.S."/>
            <person name="Islam M.S."/>
            <person name="Emdad E.M."/>
            <person name="Islam M.M."/>
            <person name="Ahmed B."/>
            <person name="Halim A."/>
            <person name="Hossen Q.M.M."/>
            <person name="Hossain M.Z."/>
            <person name="Ahmed R."/>
            <person name="Khan M.M."/>
            <person name="Islam R."/>
            <person name="Rashid M.M."/>
            <person name="Khan S.A."/>
            <person name="Rahman M.S."/>
            <person name="Alam M."/>
            <person name="Yahiya A.S."/>
            <person name="Khan M.S."/>
            <person name="Azam M.S."/>
            <person name="Haque T."/>
            <person name="Lashkar M.Z.H."/>
            <person name="Akhand A.I."/>
            <person name="Morshed G."/>
            <person name="Roy S."/>
            <person name="Uddin K.S."/>
            <person name="Rabeya T."/>
            <person name="Hossain A.S."/>
            <person name="Chowdhury A."/>
            <person name="Snigdha A.R."/>
            <person name="Mortoza M.S."/>
            <person name="Matin S.A."/>
            <person name="Hoque S.M.E."/>
            <person name="Islam M.K."/>
            <person name="Roy D.K."/>
            <person name="Haider R."/>
            <person name="Moosa M.M."/>
            <person name="Elias S.M."/>
            <person name="Hasan A.M."/>
            <person name="Jahan S."/>
            <person name="Shafiuddin M."/>
            <person name="Mahmood N."/>
            <person name="Shommy N.S."/>
        </authorList>
    </citation>
    <scope>NUCLEOTIDE SEQUENCE [LARGE SCALE GENOMIC DNA]</scope>
    <source>
        <strain evidence="2">cv. O-4</strain>
    </source>
</reference>
<dbReference type="Proteomes" id="UP000187203">
    <property type="component" value="Unassembled WGS sequence"/>
</dbReference>
<name>A0A1R3HR36_9ROSI</name>
<keyword evidence="2" id="KW-1185">Reference proteome</keyword>
<organism evidence="1 2">
    <name type="scientific">Corchorus olitorius</name>
    <dbReference type="NCBI Taxonomy" id="93759"/>
    <lineage>
        <taxon>Eukaryota</taxon>
        <taxon>Viridiplantae</taxon>
        <taxon>Streptophyta</taxon>
        <taxon>Embryophyta</taxon>
        <taxon>Tracheophyta</taxon>
        <taxon>Spermatophyta</taxon>
        <taxon>Magnoliopsida</taxon>
        <taxon>eudicotyledons</taxon>
        <taxon>Gunneridae</taxon>
        <taxon>Pentapetalae</taxon>
        <taxon>rosids</taxon>
        <taxon>malvids</taxon>
        <taxon>Malvales</taxon>
        <taxon>Malvaceae</taxon>
        <taxon>Grewioideae</taxon>
        <taxon>Apeibeae</taxon>
        <taxon>Corchorus</taxon>
    </lineage>
</organism>
<accession>A0A1R3HR36</accession>
<evidence type="ECO:0000313" key="2">
    <source>
        <dbReference type="Proteomes" id="UP000187203"/>
    </source>
</evidence>
<dbReference type="EMBL" id="AWUE01019557">
    <property type="protein sequence ID" value="OMO72866.1"/>
    <property type="molecule type" value="Genomic_DNA"/>
</dbReference>
<gene>
    <name evidence="1" type="ORF">COLO4_27425</name>
</gene>
<proteinExistence type="predicted"/>
<sequence>MPNLLDALSLNPASVSPKDVPNPLNLAYTEPKDNSNPTNLVVGWLLAPGIHGEISSLYGAVIRKQCKNQSLTIQVAELTTRLEKMNELPSTMVLDLEHHVSELVLESKEDDDSYSLFPTKLVESEEEEAEISISSLLESSTTDFGFINDMVPINTDTPSLEWLREDGNRDAF</sequence>
<evidence type="ECO:0000313" key="1">
    <source>
        <dbReference type="EMBL" id="OMO72866.1"/>
    </source>
</evidence>
<protein>
    <submittedName>
        <fullName evidence="1">Uncharacterized protein</fullName>
    </submittedName>
</protein>
<dbReference type="AlphaFoldDB" id="A0A1R3HR36"/>
<comment type="caution">
    <text evidence="1">The sequence shown here is derived from an EMBL/GenBank/DDBJ whole genome shotgun (WGS) entry which is preliminary data.</text>
</comment>